<organism evidence="1 2">
    <name type="scientific">Aquatica leii</name>
    <dbReference type="NCBI Taxonomy" id="1421715"/>
    <lineage>
        <taxon>Eukaryota</taxon>
        <taxon>Metazoa</taxon>
        <taxon>Ecdysozoa</taxon>
        <taxon>Arthropoda</taxon>
        <taxon>Hexapoda</taxon>
        <taxon>Insecta</taxon>
        <taxon>Pterygota</taxon>
        <taxon>Neoptera</taxon>
        <taxon>Endopterygota</taxon>
        <taxon>Coleoptera</taxon>
        <taxon>Polyphaga</taxon>
        <taxon>Elateriformia</taxon>
        <taxon>Elateroidea</taxon>
        <taxon>Lampyridae</taxon>
        <taxon>Luciolinae</taxon>
        <taxon>Aquatica</taxon>
    </lineage>
</organism>
<accession>A0AAN7SQ70</accession>
<name>A0AAN7SQ70_9COLE</name>
<evidence type="ECO:0000313" key="2">
    <source>
        <dbReference type="Proteomes" id="UP001353858"/>
    </source>
</evidence>
<evidence type="ECO:0000313" key="1">
    <source>
        <dbReference type="EMBL" id="KAK4877635.1"/>
    </source>
</evidence>
<sequence length="310" mass="35367">MSISTVLNSFSCGIFRDEELLGVYEDICERLVLHSEVISKEDEEVFERFIEKTLVGRGLKPGKRFRHLDVTSEGEKEIKKFKTIAKTIVFRFQDVHGSSNPMIWLEKAFNEMLDHMLIGASPSDRVGIVLRNDNFPEKPIGISFRRRDQLNSKIIMATLEKVLQSNANFFAADSLRLHVDRVTLPVGNGGASRDRMAGVSYEEFCRRKRGIIVVENSDTLCLARALVLAMAWTSKDPLIHSLQLAGNLQTKERAEKLCRTANVDLSNGGTREHIQQFQHHLVDYTIVVYNNRLGKYFIFYSIHITSTKLF</sequence>
<keyword evidence="2" id="KW-1185">Reference proteome</keyword>
<reference evidence="2" key="1">
    <citation type="submission" date="2023-01" db="EMBL/GenBank/DDBJ databases">
        <title>Key to firefly adult light organ development and bioluminescence: homeobox transcription factors regulate luciferase expression and transportation to peroxisome.</title>
        <authorList>
            <person name="Fu X."/>
        </authorList>
    </citation>
    <scope>NUCLEOTIDE SEQUENCE [LARGE SCALE GENOMIC DNA]</scope>
</reference>
<gene>
    <name evidence="1" type="ORF">RN001_010141</name>
</gene>
<dbReference type="Proteomes" id="UP001353858">
    <property type="component" value="Unassembled WGS sequence"/>
</dbReference>
<dbReference type="EMBL" id="JARPUR010000004">
    <property type="protein sequence ID" value="KAK4877635.1"/>
    <property type="molecule type" value="Genomic_DNA"/>
</dbReference>
<proteinExistence type="predicted"/>
<comment type="caution">
    <text evidence="1">The sequence shown here is derived from an EMBL/GenBank/DDBJ whole genome shotgun (WGS) entry which is preliminary data.</text>
</comment>
<dbReference type="AlphaFoldDB" id="A0AAN7SQ70"/>
<protein>
    <submittedName>
        <fullName evidence="1">Uncharacterized protein</fullName>
    </submittedName>
</protein>